<proteinExistence type="predicted"/>
<protein>
    <submittedName>
        <fullName evidence="3">F420-dependent oxidoreductase, MSMEG_4879 family</fullName>
    </submittedName>
</protein>
<dbReference type="OrthoDB" id="7054907at2"/>
<dbReference type="RefSeq" id="WP_091105004.1">
    <property type="nucleotide sequence ID" value="NZ_FOBF01000024.1"/>
</dbReference>
<keyword evidence="1" id="KW-0560">Oxidoreductase</keyword>
<keyword evidence="4" id="KW-1185">Reference proteome</keyword>
<feature type="domain" description="Luciferase-like" evidence="2">
    <location>
        <begin position="12"/>
        <end position="277"/>
    </location>
</feature>
<dbReference type="Proteomes" id="UP000198953">
    <property type="component" value="Unassembled WGS sequence"/>
</dbReference>
<dbReference type="Gene3D" id="3.20.20.30">
    <property type="entry name" value="Luciferase-like domain"/>
    <property type="match status" value="1"/>
</dbReference>
<dbReference type="EMBL" id="FOBF01000024">
    <property type="protein sequence ID" value="SEN30484.1"/>
    <property type="molecule type" value="Genomic_DNA"/>
</dbReference>
<dbReference type="InterPro" id="IPR050564">
    <property type="entry name" value="F420-G6PD/mer"/>
</dbReference>
<name>A0A1H8FG44_9ACTN</name>
<dbReference type="AlphaFoldDB" id="A0A1H8FG44"/>
<evidence type="ECO:0000259" key="2">
    <source>
        <dbReference type="Pfam" id="PF00296"/>
    </source>
</evidence>
<gene>
    <name evidence="3" type="ORF">SAMN05660976_07267</name>
</gene>
<dbReference type="InterPro" id="IPR011251">
    <property type="entry name" value="Luciferase-like_dom"/>
</dbReference>
<dbReference type="SUPFAM" id="SSF51679">
    <property type="entry name" value="Bacterial luciferase-like"/>
    <property type="match status" value="1"/>
</dbReference>
<dbReference type="NCBIfam" id="TIGR03564">
    <property type="entry name" value="F420_MSMEG_4879"/>
    <property type="match status" value="1"/>
</dbReference>
<dbReference type="InterPro" id="IPR036661">
    <property type="entry name" value="Luciferase-like_sf"/>
</dbReference>
<accession>A0A1H8FG44</accession>
<dbReference type="STRING" id="46177.SAMN05660976_07267"/>
<dbReference type="PANTHER" id="PTHR43244:SF1">
    <property type="entry name" value="5,10-METHYLENETETRAHYDROMETHANOPTERIN REDUCTASE"/>
    <property type="match status" value="1"/>
</dbReference>
<evidence type="ECO:0000256" key="1">
    <source>
        <dbReference type="ARBA" id="ARBA00023002"/>
    </source>
</evidence>
<dbReference type="Pfam" id="PF00296">
    <property type="entry name" value="Bac_luciferase"/>
    <property type="match status" value="1"/>
</dbReference>
<reference evidence="3 4" key="1">
    <citation type="submission" date="2016-10" db="EMBL/GenBank/DDBJ databases">
        <authorList>
            <person name="de Groot N.N."/>
        </authorList>
    </citation>
    <scope>NUCLEOTIDE SEQUENCE [LARGE SCALE GENOMIC DNA]</scope>
    <source>
        <strain evidence="3 4">DSM 43357</strain>
    </source>
</reference>
<organism evidence="3 4">
    <name type="scientific">Nonomuraea pusilla</name>
    <dbReference type="NCBI Taxonomy" id="46177"/>
    <lineage>
        <taxon>Bacteria</taxon>
        <taxon>Bacillati</taxon>
        <taxon>Actinomycetota</taxon>
        <taxon>Actinomycetes</taxon>
        <taxon>Streptosporangiales</taxon>
        <taxon>Streptosporangiaceae</taxon>
        <taxon>Nonomuraea</taxon>
    </lineage>
</organism>
<dbReference type="PANTHER" id="PTHR43244">
    <property type="match status" value="1"/>
</dbReference>
<dbReference type="GO" id="GO:0016705">
    <property type="term" value="F:oxidoreductase activity, acting on paired donors, with incorporation or reduction of molecular oxygen"/>
    <property type="evidence" value="ECO:0007669"/>
    <property type="project" value="InterPro"/>
</dbReference>
<evidence type="ECO:0000313" key="3">
    <source>
        <dbReference type="EMBL" id="SEN30484.1"/>
    </source>
</evidence>
<sequence length="300" mass="31490">MRIGYMLSEPRESADPLAALRDEIAGVAADGFDSAWISHIFGLDALTALAVAGRDVPGVELGTGVVPIYPRHPAALAQQAMTANAALGGRLVLGVGLSHQVVVENMFGYSYERPGRQMKEYLDVLVPASRGEHVRYAGETVKADLRLTTPGAGFPVVVAALGPRMLRLAGAVADGTVLWMTGPRTVAEHVAPRIRAAAAEAGRPEPRIVCALPVCVTDDRDAAVARADEIFAVYGRLPSYRAMLDREGAAGPGDVAIAGDEEAVLAAIEELRQAGVTDFVASVYGNARRTRDLLIGASKG</sequence>
<evidence type="ECO:0000313" key="4">
    <source>
        <dbReference type="Proteomes" id="UP000198953"/>
    </source>
</evidence>
<dbReference type="CDD" id="cd01097">
    <property type="entry name" value="Tetrahydromethanopterin_reductase"/>
    <property type="match status" value="1"/>
</dbReference>
<dbReference type="InterPro" id="IPR019910">
    <property type="entry name" value="Lucif-like_OxRdtase_MSMEG_4879"/>
</dbReference>